<name>A0A4Y1QVC1_PRUDU</name>
<dbReference type="EMBL" id="AP019297">
    <property type="protein sequence ID" value="BBG95803.1"/>
    <property type="molecule type" value="Genomic_DNA"/>
</dbReference>
<dbReference type="PANTHER" id="PTHR33735:SF14">
    <property type="entry name" value="PHAGE CAPSID SCAFFOLDING PROTEIN (GPO) SERINE PEPTIDASE"/>
    <property type="match status" value="1"/>
</dbReference>
<sequence length="297" mass="32986">STRIQQVGINRGGPTQPKWTIILSTRRAPNENYTRKVPPNSSAKTHLNTNLDCYAEAMAMLIRNTIIITTAVAPCSSSRHLQASSFGPSCLRTNRRDRCLFLGNRNFLQSILKVQNGTKIKMDVVVNGAEPGTPLPSDPSSGTSWKLWLVGILISVVVPFWKNKWWPLLKFREQIETTLDSVEDVAELVEKVAGEVEKVADDIADHLPQGDLQKAARFVENVAREAAKDASLADDLIEKVEDVEKEVDSIIDQANEKIKASDDTEKETAKIKDATDIKNKITEIKEANNIKKETITP</sequence>
<organism evidence="1">
    <name type="scientific">Prunus dulcis</name>
    <name type="common">Almond</name>
    <name type="synonym">Amygdalus dulcis</name>
    <dbReference type="NCBI Taxonomy" id="3755"/>
    <lineage>
        <taxon>Eukaryota</taxon>
        <taxon>Viridiplantae</taxon>
        <taxon>Streptophyta</taxon>
        <taxon>Embryophyta</taxon>
        <taxon>Tracheophyta</taxon>
        <taxon>Spermatophyta</taxon>
        <taxon>Magnoliopsida</taxon>
        <taxon>eudicotyledons</taxon>
        <taxon>Gunneridae</taxon>
        <taxon>Pentapetalae</taxon>
        <taxon>rosids</taxon>
        <taxon>fabids</taxon>
        <taxon>Rosales</taxon>
        <taxon>Rosaceae</taxon>
        <taxon>Amygdaloideae</taxon>
        <taxon>Amygdaleae</taxon>
        <taxon>Prunus</taxon>
    </lineage>
</organism>
<dbReference type="PANTHER" id="PTHR33735">
    <property type="entry name" value="EXPRESSED PROTEIN"/>
    <property type="match status" value="1"/>
</dbReference>
<gene>
    <name evidence="1" type="ORF">Prudu_004446</name>
</gene>
<dbReference type="AlphaFoldDB" id="A0A4Y1QVC1"/>
<feature type="non-terminal residue" evidence="1">
    <location>
        <position position="1"/>
    </location>
</feature>
<dbReference type="SUPFAM" id="SSF58104">
    <property type="entry name" value="Methyl-accepting chemotaxis protein (MCP) signaling domain"/>
    <property type="match status" value="1"/>
</dbReference>
<accession>A0A4Y1QVC1</accession>
<reference evidence="1" key="1">
    <citation type="journal article" date="2019" name="Science">
        <title>Mutation of a bHLH transcription factor allowed almond domestication.</title>
        <authorList>
            <person name="Sanchez-Perez R."/>
            <person name="Pavan S."/>
            <person name="Mazzeo R."/>
            <person name="Moldovan C."/>
            <person name="Aiese Cigliano R."/>
            <person name="Del Cueto J."/>
            <person name="Ricciardi F."/>
            <person name="Lotti C."/>
            <person name="Ricciardi L."/>
            <person name="Dicenta F."/>
            <person name="Lopez-Marques R.L."/>
            <person name="Lindberg Moller B."/>
        </authorList>
    </citation>
    <scope>NUCLEOTIDE SEQUENCE</scope>
</reference>
<protein>
    <submittedName>
        <fullName evidence="1">Uncharacterized protein</fullName>
    </submittedName>
</protein>
<proteinExistence type="predicted"/>
<evidence type="ECO:0000313" key="1">
    <source>
        <dbReference type="EMBL" id="BBG95803.1"/>
    </source>
</evidence>